<name>A0A7D7NB60_9NEIS</name>
<dbReference type="GO" id="GO:0032259">
    <property type="term" value="P:methylation"/>
    <property type="evidence" value="ECO:0007669"/>
    <property type="project" value="UniProtKB-KW"/>
</dbReference>
<accession>A0A7D7NB60</accession>
<dbReference type="PROSITE" id="PS00092">
    <property type="entry name" value="N6_MTASE"/>
    <property type="match status" value="1"/>
</dbReference>
<dbReference type="PANTHER" id="PTHR18895:SF74">
    <property type="entry name" value="MTRF1L RELEASE FACTOR GLUTAMINE METHYLTRANSFERASE"/>
    <property type="match status" value="1"/>
</dbReference>
<dbReference type="InterPro" id="IPR029063">
    <property type="entry name" value="SAM-dependent_MTases_sf"/>
</dbReference>
<dbReference type="AlphaFoldDB" id="A0A7D7NB60"/>
<dbReference type="Gene3D" id="3.40.50.150">
    <property type="entry name" value="Vaccinia Virus protein VP39"/>
    <property type="match status" value="1"/>
</dbReference>
<dbReference type="Proteomes" id="UP000514752">
    <property type="component" value="Chromosome"/>
</dbReference>
<protein>
    <submittedName>
        <fullName evidence="5">Class I SAM-dependent methyltransferase</fullName>
    </submittedName>
</protein>
<dbReference type="InterPro" id="IPR007848">
    <property type="entry name" value="Small_mtfrase_dom"/>
</dbReference>
<dbReference type="CDD" id="cd02440">
    <property type="entry name" value="AdoMet_MTases"/>
    <property type="match status" value="1"/>
</dbReference>
<gene>
    <name evidence="5" type="ORF">H3L94_04005</name>
</gene>
<dbReference type="Pfam" id="PF05175">
    <property type="entry name" value="MTS"/>
    <property type="match status" value="1"/>
</dbReference>
<dbReference type="SUPFAM" id="SSF53335">
    <property type="entry name" value="S-adenosyl-L-methionine-dependent methyltransferases"/>
    <property type="match status" value="1"/>
</dbReference>
<organism evidence="5 6">
    <name type="scientific">Neisseria shayeganii</name>
    <dbReference type="NCBI Taxonomy" id="607712"/>
    <lineage>
        <taxon>Bacteria</taxon>
        <taxon>Pseudomonadati</taxon>
        <taxon>Pseudomonadota</taxon>
        <taxon>Betaproteobacteria</taxon>
        <taxon>Neisseriales</taxon>
        <taxon>Neisseriaceae</taxon>
        <taxon>Neisseria</taxon>
    </lineage>
</organism>
<proteinExistence type="predicted"/>
<dbReference type="GO" id="GO:0003676">
    <property type="term" value="F:nucleic acid binding"/>
    <property type="evidence" value="ECO:0007669"/>
    <property type="project" value="InterPro"/>
</dbReference>
<reference evidence="5 6" key="1">
    <citation type="submission" date="2020-07" db="EMBL/GenBank/DDBJ databases">
        <title>Genomic diversity of species in the Neisseriaceae family.</title>
        <authorList>
            <person name="Vincent A.T."/>
            <person name="Bernet E."/>
            <person name="Veyrier F.J."/>
        </authorList>
    </citation>
    <scope>NUCLEOTIDE SEQUENCE [LARGE SCALE GENOMIC DNA]</scope>
    <source>
        <strain evidence="5 6">DSM 22244</strain>
    </source>
</reference>
<keyword evidence="5" id="KW-0808">Transferase</keyword>
<evidence type="ECO:0000313" key="6">
    <source>
        <dbReference type="Proteomes" id="UP000514752"/>
    </source>
</evidence>
<dbReference type="InterPro" id="IPR050320">
    <property type="entry name" value="N5-glutamine_MTase"/>
</dbReference>
<evidence type="ECO:0000256" key="1">
    <source>
        <dbReference type="ARBA" id="ARBA00022603"/>
    </source>
</evidence>
<evidence type="ECO:0000256" key="2">
    <source>
        <dbReference type="ARBA" id="ARBA00022691"/>
    </source>
</evidence>
<dbReference type="EMBL" id="CP059567">
    <property type="protein sequence ID" value="QMT41199.1"/>
    <property type="molecule type" value="Genomic_DNA"/>
</dbReference>
<sequence length="381" mass="40980">MPTLSWTENGHPRQAEWRHPSPAQKPPAELAVADAGLSAAAALKQFHQGRALLWRGDYHQAVQLLSAVKKRLPPPKSGDFHTHRMQQAQRSRLLNLLLVEIDGGYRLGLRRAPDVADALADAFGPADATPFLLPLQLLLGLIGARQWHEKGVPLAVLGGEKIHVPFGVFSPVRGEYLELLAAEPLPPQARSAFDIGTGSGVIAVLLAKRGLPRITATDNNPRALACAAANCRRLGVAEAVSVLAADLFPPGRADLIVCNPPWLPAKPSADIETALYDPDSAMLRAFLQRAADHLNPQGEVWLVMSDLAEHLGLRRPGELAGHIAAAGWQVVRRRHIRPQHAKSRDAHNPLASARRQETTTLYVLQPAAAAAETAAGAQQAT</sequence>
<dbReference type="RefSeq" id="WP_182122748.1">
    <property type="nucleotide sequence ID" value="NZ_CP059567.1"/>
</dbReference>
<keyword evidence="2" id="KW-0949">S-adenosyl-L-methionine</keyword>
<evidence type="ECO:0000259" key="4">
    <source>
        <dbReference type="Pfam" id="PF05175"/>
    </source>
</evidence>
<keyword evidence="1 5" id="KW-0489">Methyltransferase</keyword>
<dbReference type="PANTHER" id="PTHR18895">
    <property type="entry name" value="HEMK METHYLTRANSFERASE"/>
    <property type="match status" value="1"/>
</dbReference>
<feature type="region of interest" description="Disordered" evidence="3">
    <location>
        <begin position="1"/>
        <end position="27"/>
    </location>
</feature>
<dbReference type="InterPro" id="IPR002052">
    <property type="entry name" value="DNA_methylase_N6_adenine_CS"/>
</dbReference>
<evidence type="ECO:0000256" key="3">
    <source>
        <dbReference type="SAM" id="MobiDB-lite"/>
    </source>
</evidence>
<dbReference type="GO" id="GO:0036009">
    <property type="term" value="F:protein-glutamine N-methyltransferase activity"/>
    <property type="evidence" value="ECO:0007669"/>
    <property type="project" value="TreeGrafter"/>
</dbReference>
<feature type="compositionally biased region" description="Basic and acidic residues" evidence="3">
    <location>
        <begin position="10"/>
        <end position="19"/>
    </location>
</feature>
<feature type="domain" description="Methyltransferase small" evidence="4">
    <location>
        <begin position="167"/>
        <end position="305"/>
    </location>
</feature>
<evidence type="ECO:0000313" key="5">
    <source>
        <dbReference type="EMBL" id="QMT41199.1"/>
    </source>
</evidence>
<dbReference type="KEGG" id="nsg:H3L94_04005"/>